<dbReference type="RefSeq" id="WP_189255241.1">
    <property type="nucleotide sequence ID" value="NZ_BMRE01000016.1"/>
</dbReference>
<dbReference type="Proteomes" id="UP000649573">
    <property type="component" value="Unassembled WGS sequence"/>
</dbReference>
<dbReference type="InterPro" id="IPR001647">
    <property type="entry name" value="HTH_TetR"/>
</dbReference>
<evidence type="ECO:0000256" key="4">
    <source>
        <dbReference type="PROSITE-ProRule" id="PRU00335"/>
    </source>
</evidence>
<evidence type="ECO:0000256" key="3">
    <source>
        <dbReference type="ARBA" id="ARBA00023163"/>
    </source>
</evidence>
<evidence type="ECO:0000313" key="6">
    <source>
        <dbReference type="EMBL" id="GGU43736.1"/>
    </source>
</evidence>
<gene>
    <name evidence="6" type="ORF">GCM10010178_40360</name>
</gene>
<protein>
    <submittedName>
        <fullName evidence="6">TetR family transcriptional regulator</fullName>
    </submittedName>
</protein>
<dbReference type="PRINTS" id="PR00455">
    <property type="entry name" value="HTHTETR"/>
</dbReference>
<keyword evidence="2 4" id="KW-0238">DNA-binding</keyword>
<accession>A0ABQ2UM46</accession>
<feature type="domain" description="HTH tetR-type" evidence="5">
    <location>
        <begin position="10"/>
        <end position="70"/>
    </location>
</feature>
<evidence type="ECO:0000256" key="2">
    <source>
        <dbReference type="ARBA" id="ARBA00023125"/>
    </source>
</evidence>
<evidence type="ECO:0000313" key="7">
    <source>
        <dbReference type="Proteomes" id="UP000649573"/>
    </source>
</evidence>
<evidence type="ECO:0000256" key="1">
    <source>
        <dbReference type="ARBA" id="ARBA00023015"/>
    </source>
</evidence>
<dbReference type="InterPro" id="IPR036271">
    <property type="entry name" value="Tet_transcr_reg_TetR-rel_C_sf"/>
</dbReference>
<dbReference type="SUPFAM" id="SSF46689">
    <property type="entry name" value="Homeodomain-like"/>
    <property type="match status" value="1"/>
</dbReference>
<comment type="caution">
    <text evidence="6">The sequence shown here is derived from an EMBL/GenBank/DDBJ whole genome shotgun (WGS) entry which is preliminary data.</text>
</comment>
<dbReference type="PROSITE" id="PS50977">
    <property type="entry name" value="HTH_TETR_2"/>
    <property type="match status" value="1"/>
</dbReference>
<dbReference type="Gene3D" id="1.10.357.10">
    <property type="entry name" value="Tetracycline Repressor, domain 2"/>
    <property type="match status" value="1"/>
</dbReference>
<keyword evidence="1" id="KW-0805">Transcription regulation</keyword>
<reference evidence="7" key="1">
    <citation type="journal article" date="2019" name="Int. J. Syst. Evol. Microbiol.">
        <title>The Global Catalogue of Microorganisms (GCM) 10K type strain sequencing project: providing services to taxonomists for standard genome sequencing and annotation.</title>
        <authorList>
            <consortium name="The Broad Institute Genomics Platform"/>
            <consortium name="The Broad Institute Genome Sequencing Center for Infectious Disease"/>
            <person name="Wu L."/>
            <person name="Ma J."/>
        </authorList>
    </citation>
    <scope>NUCLEOTIDE SEQUENCE [LARGE SCALE GENOMIC DNA]</scope>
    <source>
        <strain evidence="7">JCM 3296</strain>
    </source>
</reference>
<keyword evidence="7" id="KW-1185">Reference proteome</keyword>
<proteinExistence type="predicted"/>
<dbReference type="EMBL" id="BMRE01000016">
    <property type="protein sequence ID" value="GGU43736.1"/>
    <property type="molecule type" value="Genomic_DNA"/>
</dbReference>
<feature type="DNA-binding region" description="H-T-H motif" evidence="4">
    <location>
        <begin position="33"/>
        <end position="52"/>
    </location>
</feature>
<sequence length="217" mass="23892">MTRGITRRRAETRQRLIEAAYATFSETGIRDTPVELICERAGFTRGAFYSNFASKEELFLAVYEVQMGDRADRLRAAVESALAAADPSDGDSVATVLREAAALFMESPAADETWYLLNAEFRAQALRQPELRASTAAAERVFHDALAPLLQDMLDRLGLRLTVDPHAAVITIITLYETMLQRALLNETPSTADNSFLTEVLPRVLAALVTLKTGEPS</sequence>
<dbReference type="InterPro" id="IPR050109">
    <property type="entry name" value="HTH-type_TetR-like_transc_reg"/>
</dbReference>
<dbReference type="PANTHER" id="PTHR30055:SF234">
    <property type="entry name" value="HTH-TYPE TRANSCRIPTIONAL REGULATOR BETI"/>
    <property type="match status" value="1"/>
</dbReference>
<dbReference type="InterPro" id="IPR009057">
    <property type="entry name" value="Homeodomain-like_sf"/>
</dbReference>
<name>A0ABQ2UM46_9PSEU</name>
<evidence type="ECO:0000259" key="5">
    <source>
        <dbReference type="PROSITE" id="PS50977"/>
    </source>
</evidence>
<dbReference type="PANTHER" id="PTHR30055">
    <property type="entry name" value="HTH-TYPE TRANSCRIPTIONAL REGULATOR RUTR"/>
    <property type="match status" value="1"/>
</dbReference>
<dbReference type="SUPFAM" id="SSF48498">
    <property type="entry name" value="Tetracyclin repressor-like, C-terminal domain"/>
    <property type="match status" value="1"/>
</dbReference>
<organism evidence="6 7">
    <name type="scientific">Lentzea flava</name>
    <dbReference type="NCBI Taxonomy" id="103732"/>
    <lineage>
        <taxon>Bacteria</taxon>
        <taxon>Bacillati</taxon>
        <taxon>Actinomycetota</taxon>
        <taxon>Actinomycetes</taxon>
        <taxon>Pseudonocardiales</taxon>
        <taxon>Pseudonocardiaceae</taxon>
        <taxon>Lentzea</taxon>
    </lineage>
</organism>
<dbReference type="Pfam" id="PF00440">
    <property type="entry name" value="TetR_N"/>
    <property type="match status" value="1"/>
</dbReference>
<keyword evidence="3" id="KW-0804">Transcription</keyword>